<keyword evidence="2" id="KW-0433">Leucine-rich repeat</keyword>
<keyword evidence="6" id="KW-1133">Transmembrane helix</keyword>
<name>A0A6L2KMM7_TANCI</name>
<feature type="domain" description="Leucine-rich repeat-containing N-terminal plant-type" evidence="9">
    <location>
        <begin position="2"/>
        <end position="37"/>
    </location>
</feature>
<keyword evidence="4" id="KW-0732">Signal</keyword>
<comment type="caution">
    <text evidence="10">The sequence shown here is derived from an EMBL/GenBank/DDBJ whole genome shotgun (WGS) entry which is preliminary data.</text>
</comment>
<evidence type="ECO:0000256" key="3">
    <source>
        <dbReference type="ARBA" id="ARBA00022692"/>
    </source>
</evidence>
<comment type="subcellular location">
    <subcellularLocation>
        <location evidence="1">Membrane</location>
        <topology evidence="1">Single-pass type I membrane protein</topology>
    </subcellularLocation>
</comment>
<keyword evidence="7" id="KW-0472">Membrane</keyword>
<dbReference type="InterPro" id="IPR013210">
    <property type="entry name" value="LRR_N_plant-typ"/>
</dbReference>
<evidence type="ECO:0000256" key="7">
    <source>
        <dbReference type="ARBA" id="ARBA00023136"/>
    </source>
</evidence>
<evidence type="ECO:0000256" key="5">
    <source>
        <dbReference type="ARBA" id="ARBA00022737"/>
    </source>
</evidence>
<keyword evidence="5" id="KW-0677">Repeat</keyword>
<keyword evidence="8" id="KW-0325">Glycoprotein</keyword>
<organism evidence="10">
    <name type="scientific">Tanacetum cinerariifolium</name>
    <name type="common">Dalmatian daisy</name>
    <name type="synonym">Chrysanthemum cinerariifolium</name>
    <dbReference type="NCBI Taxonomy" id="118510"/>
    <lineage>
        <taxon>Eukaryota</taxon>
        <taxon>Viridiplantae</taxon>
        <taxon>Streptophyta</taxon>
        <taxon>Embryophyta</taxon>
        <taxon>Tracheophyta</taxon>
        <taxon>Spermatophyta</taxon>
        <taxon>Magnoliopsida</taxon>
        <taxon>eudicotyledons</taxon>
        <taxon>Gunneridae</taxon>
        <taxon>Pentapetalae</taxon>
        <taxon>asterids</taxon>
        <taxon>campanulids</taxon>
        <taxon>Asterales</taxon>
        <taxon>Asteraceae</taxon>
        <taxon>Asteroideae</taxon>
        <taxon>Anthemideae</taxon>
        <taxon>Anthemidinae</taxon>
        <taxon>Tanacetum</taxon>
    </lineage>
</organism>
<dbReference type="InterPro" id="IPR046956">
    <property type="entry name" value="RLP23-like"/>
</dbReference>
<evidence type="ECO:0000259" key="9">
    <source>
        <dbReference type="Pfam" id="PF08263"/>
    </source>
</evidence>
<accession>A0A6L2KMM7</accession>
<gene>
    <name evidence="10" type="ORF">Tci_021985</name>
</gene>
<evidence type="ECO:0000256" key="2">
    <source>
        <dbReference type="ARBA" id="ARBA00022614"/>
    </source>
</evidence>
<dbReference type="Gene3D" id="3.80.10.10">
    <property type="entry name" value="Ribonuclease Inhibitor"/>
    <property type="match status" value="1"/>
</dbReference>
<proteinExistence type="predicted"/>
<evidence type="ECO:0000256" key="4">
    <source>
        <dbReference type="ARBA" id="ARBA00022729"/>
    </source>
</evidence>
<dbReference type="Pfam" id="PF08263">
    <property type="entry name" value="LRRNT_2"/>
    <property type="match status" value="1"/>
</dbReference>
<reference evidence="10" key="1">
    <citation type="journal article" date="2019" name="Sci. Rep.">
        <title>Draft genome of Tanacetum cinerariifolium, the natural source of mosquito coil.</title>
        <authorList>
            <person name="Yamashiro T."/>
            <person name="Shiraishi A."/>
            <person name="Satake H."/>
            <person name="Nakayama K."/>
        </authorList>
    </citation>
    <scope>NUCLEOTIDE SEQUENCE</scope>
</reference>
<dbReference type="GO" id="GO:0016020">
    <property type="term" value="C:membrane"/>
    <property type="evidence" value="ECO:0007669"/>
    <property type="project" value="UniProtKB-SubCell"/>
</dbReference>
<evidence type="ECO:0000256" key="6">
    <source>
        <dbReference type="ARBA" id="ARBA00022989"/>
    </source>
</evidence>
<dbReference type="PANTHER" id="PTHR48063">
    <property type="entry name" value="LRR RECEPTOR-LIKE KINASE"/>
    <property type="match status" value="1"/>
</dbReference>
<evidence type="ECO:0000313" key="10">
    <source>
        <dbReference type="EMBL" id="GEU50007.1"/>
    </source>
</evidence>
<dbReference type="AlphaFoldDB" id="A0A6L2KMM7"/>
<keyword evidence="3" id="KW-0812">Transmembrane</keyword>
<dbReference type="PANTHER" id="PTHR48063:SF112">
    <property type="entry name" value="RECEPTOR LIKE PROTEIN 30-LIKE"/>
    <property type="match status" value="1"/>
</dbReference>
<dbReference type="InterPro" id="IPR032675">
    <property type="entry name" value="LRR_dom_sf"/>
</dbReference>
<evidence type="ECO:0000256" key="8">
    <source>
        <dbReference type="ARBA" id="ARBA00023180"/>
    </source>
</evidence>
<sequence>MERLALIKFKNSVKDNYGMLSSWVGNDCCRWESVTCDNSTGNVVGLHLRGNAAGSFSDAEFDEDLDMAGNEMVAKLLGMGLRSSFESIPIFFETILNVNDPYDDPMSKRAYPGFIIPHAYQHFNGSRPPKCESKELRSKPHRFYLPI</sequence>
<evidence type="ECO:0000256" key="1">
    <source>
        <dbReference type="ARBA" id="ARBA00004479"/>
    </source>
</evidence>
<protein>
    <submittedName>
        <fullName evidence="10">Leucine-rich repeat protein</fullName>
    </submittedName>
</protein>
<dbReference type="EMBL" id="BKCJ010002650">
    <property type="protein sequence ID" value="GEU50007.1"/>
    <property type="molecule type" value="Genomic_DNA"/>
</dbReference>